<dbReference type="AlphaFoldDB" id="A0A2A2EDC7"/>
<dbReference type="EMBL" id="MVOH01000015">
    <property type="protein sequence ID" value="PAU67219.1"/>
    <property type="molecule type" value="Genomic_DNA"/>
</dbReference>
<comment type="caution">
    <text evidence="1">The sequence shown here is derived from an EMBL/GenBank/DDBJ whole genome shotgun (WGS) entry which is preliminary data.</text>
</comment>
<accession>A0A2A2EDC7</accession>
<dbReference type="RefSeq" id="WP_095615290.1">
    <property type="nucleotide sequence ID" value="NZ_MVOH01000015.1"/>
</dbReference>
<keyword evidence="2" id="KW-1185">Reference proteome</keyword>
<gene>
    <name evidence="1" type="ORF">B1526_1303</name>
</gene>
<proteinExistence type="predicted"/>
<evidence type="ECO:0000313" key="1">
    <source>
        <dbReference type="EMBL" id="PAU67219.1"/>
    </source>
</evidence>
<evidence type="ECO:0000313" key="2">
    <source>
        <dbReference type="Proteomes" id="UP000218399"/>
    </source>
</evidence>
<dbReference type="Proteomes" id="UP000218399">
    <property type="component" value="Unassembled WGS sequence"/>
</dbReference>
<organism evidence="1 2">
    <name type="scientific">Bifidobacterium criceti</name>
    <dbReference type="NCBI Taxonomy" id="1960969"/>
    <lineage>
        <taxon>Bacteria</taxon>
        <taxon>Bacillati</taxon>
        <taxon>Actinomycetota</taxon>
        <taxon>Actinomycetes</taxon>
        <taxon>Bifidobacteriales</taxon>
        <taxon>Bifidobacteriaceae</taxon>
        <taxon>Bifidobacterium</taxon>
    </lineage>
</organism>
<sequence>MSETITITPTAVSADTEAGARPVKIQYGHIKMRLPRLDDSGQLPIELLTAGLSVVARGWDNLTQDEQIGVLAVFLAYLQREYPLLGRELDKSGDKIADLGAIINAWGSYGDTDPKA</sequence>
<dbReference type="OrthoDB" id="3232464at2"/>
<reference evidence="1 2" key="1">
    <citation type="journal article" date="2017" name="ISME J.">
        <title>Unveiling bifidobacterial biogeography across the mammalian branch of the tree of life.</title>
        <authorList>
            <person name="Milani C."/>
            <person name="Mangifesta M."/>
            <person name="Mancabelli L."/>
            <person name="Lugli G.A."/>
            <person name="James K."/>
            <person name="Duranti S."/>
            <person name="Turroni F."/>
            <person name="Ferrario C."/>
            <person name="Ossiprandi M.C."/>
            <person name="van Sinderen D."/>
            <person name="Ventura M."/>
        </authorList>
    </citation>
    <scope>NUCLEOTIDE SEQUENCE [LARGE SCALE GENOMIC DNA]</scope>
    <source>
        <strain evidence="2">Ham19E</strain>
    </source>
</reference>
<protein>
    <submittedName>
        <fullName evidence="1">Uncharacterized protein</fullName>
    </submittedName>
</protein>
<name>A0A2A2EDC7_9BIFI</name>